<keyword evidence="5" id="KW-0378">Hydrolase</keyword>
<evidence type="ECO:0000259" key="8">
    <source>
        <dbReference type="Pfam" id="PF12340"/>
    </source>
</evidence>
<evidence type="ECO:0000256" key="6">
    <source>
        <dbReference type="ARBA" id="ARBA00022807"/>
    </source>
</evidence>
<dbReference type="InterPro" id="IPR046541">
    <property type="entry name" value="DUF6606"/>
</dbReference>
<keyword evidence="6" id="KW-0788">Thiol protease</keyword>
<name>A0A9P6CLM9_9AGAR</name>
<evidence type="ECO:0000256" key="7">
    <source>
        <dbReference type="SAM" id="Coils"/>
    </source>
</evidence>
<dbReference type="Pfam" id="PF12340">
    <property type="entry name" value="DUF3638"/>
    <property type="match status" value="1"/>
</dbReference>
<dbReference type="InterPro" id="IPR051346">
    <property type="entry name" value="OTU_Deubiquitinase"/>
</dbReference>
<proteinExistence type="predicted"/>
<evidence type="ECO:0000256" key="2">
    <source>
        <dbReference type="ARBA" id="ARBA00012759"/>
    </source>
</evidence>
<comment type="caution">
    <text evidence="10">The sequence shown here is derived from an EMBL/GenBank/DDBJ whole genome shotgun (WGS) entry which is preliminary data.</text>
</comment>
<dbReference type="InterPro" id="IPR027417">
    <property type="entry name" value="P-loop_NTPase"/>
</dbReference>
<evidence type="ECO:0000256" key="1">
    <source>
        <dbReference type="ARBA" id="ARBA00000707"/>
    </source>
</evidence>
<reference evidence="10" key="1">
    <citation type="submission" date="2020-11" db="EMBL/GenBank/DDBJ databases">
        <authorList>
            <consortium name="DOE Joint Genome Institute"/>
            <person name="Ahrendt S."/>
            <person name="Riley R."/>
            <person name="Andreopoulos W."/>
            <person name="Labutti K."/>
            <person name="Pangilinan J."/>
            <person name="Ruiz-Duenas F.J."/>
            <person name="Barrasa J.M."/>
            <person name="Sanchez-Garcia M."/>
            <person name="Camarero S."/>
            <person name="Miyauchi S."/>
            <person name="Serrano A."/>
            <person name="Linde D."/>
            <person name="Babiker R."/>
            <person name="Drula E."/>
            <person name="Ayuso-Fernandez I."/>
            <person name="Pacheco R."/>
            <person name="Padilla G."/>
            <person name="Ferreira P."/>
            <person name="Barriuso J."/>
            <person name="Kellner H."/>
            <person name="Castanera R."/>
            <person name="Alfaro M."/>
            <person name="Ramirez L."/>
            <person name="Pisabarro A.G."/>
            <person name="Kuo A."/>
            <person name="Tritt A."/>
            <person name="Lipzen A."/>
            <person name="He G."/>
            <person name="Yan M."/>
            <person name="Ng V."/>
            <person name="Cullen D."/>
            <person name="Martin F."/>
            <person name="Rosso M.-N."/>
            <person name="Henrissat B."/>
            <person name="Hibbett D."/>
            <person name="Martinez A.T."/>
            <person name="Grigoriev I.V."/>
        </authorList>
    </citation>
    <scope>NUCLEOTIDE SEQUENCE</scope>
    <source>
        <strain evidence="10">CIRM-BRFM 674</strain>
    </source>
</reference>
<dbReference type="OrthoDB" id="3182339at2759"/>
<feature type="non-terminal residue" evidence="10">
    <location>
        <position position="2329"/>
    </location>
</feature>
<feature type="domain" description="DUF3638" evidence="8">
    <location>
        <begin position="2034"/>
        <end position="2258"/>
    </location>
</feature>
<dbReference type="Gene3D" id="3.40.50.300">
    <property type="entry name" value="P-loop containing nucleotide triphosphate hydrolases"/>
    <property type="match status" value="1"/>
</dbReference>
<evidence type="ECO:0000259" key="9">
    <source>
        <dbReference type="Pfam" id="PF20255"/>
    </source>
</evidence>
<keyword evidence="11" id="KW-1185">Reference proteome</keyword>
<evidence type="ECO:0000256" key="3">
    <source>
        <dbReference type="ARBA" id="ARBA00022670"/>
    </source>
</evidence>
<evidence type="ECO:0000256" key="5">
    <source>
        <dbReference type="ARBA" id="ARBA00022801"/>
    </source>
</evidence>
<feature type="coiled-coil region" evidence="7">
    <location>
        <begin position="568"/>
        <end position="602"/>
    </location>
</feature>
<dbReference type="GO" id="GO:0006508">
    <property type="term" value="P:proteolysis"/>
    <property type="evidence" value="ECO:0007669"/>
    <property type="project" value="UniProtKB-KW"/>
</dbReference>
<evidence type="ECO:0000256" key="4">
    <source>
        <dbReference type="ARBA" id="ARBA00022786"/>
    </source>
</evidence>
<evidence type="ECO:0000313" key="10">
    <source>
        <dbReference type="EMBL" id="KAF9470842.1"/>
    </source>
</evidence>
<keyword evidence="7" id="KW-0175">Coiled coil</keyword>
<dbReference type="SUPFAM" id="SSF52540">
    <property type="entry name" value="P-loop containing nucleoside triphosphate hydrolases"/>
    <property type="match status" value="1"/>
</dbReference>
<dbReference type="PANTHER" id="PTHR13367">
    <property type="entry name" value="UBIQUITIN THIOESTERASE"/>
    <property type="match status" value="1"/>
</dbReference>
<evidence type="ECO:0000313" key="11">
    <source>
        <dbReference type="Proteomes" id="UP000807469"/>
    </source>
</evidence>
<protein>
    <recommendedName>
        <fullName evidence="2">ubiquitinyl hydrolase 1</fullName>
        <ecNumber evidence="2">3.4.19.12</ecNumber>
    </recommendedName>
</protein>
<gene>
    <name evidence="10" type="ORF">BDN70DRAFT_642841</name>
</gene>
<dbReference type="Pfam" id="PF20255">
    <property type="entry name" value="DUF6606"/>
    <property type="match status" value="1"/>
</dbReference>
<dbReference type="GO" id="GO:0004843">
    <property type="term" value="F:cysteine-type deubiquitinase activity"/>
    <property type="evidence" value="ECO:0007669"/>
    <property type="project" value="UniProtKB-EC"/>
</dbReference>
<organism evidence="10 11">
    <name type="scientific">Pholiota conissans</name>
    <dbReference type="NCBI Taxonomy" id="109636"/>
    <lineage>
        <taxon>Eukaryota</taxon>
        <taxon>Fungi</taxon>
        <taxon>Dikarya</taxon>
        <taxon>Basidiomycota</taxon>
        <taxon>Agaricomycotina</taxon>
        <taxon>Agaricomycetes</taxon>
        <taxon>Agaricomycetidae</taxon>
        <taxon>Agaricales</taxon>
        <taxon>Agaricineae</taxon>
        <taxon>Strophariaceae</taxon>
        <taxon>Pholiota</taxon>
    </lineage>
</organism>
<dbReference type="EC" id="3.4.19.12" evidence="2"/>
<dbReference type="PANTHER" id="PTHR13367:SF33">
    <property type="entry name" value="P-LOOP CONTAINING NUCLEOSIDE TRIPHOSPHATE HYDROLASE PROTEIN"/>
    <property type="match status" value="1"/>
</dbReference>
<dbReference type="Proteomes" id="UP000807469">
    <property type="component" value="Unassembled WGS sequence"/>
</dbReference>
<dbReference type="EMBL" id="MU155832">
    <property type="protein sequence ID" value="KAF9470842.1"/>
    <property type="molecule type" value="Genomic_DNA"/>
</dbReference>
<sequence>MITHKTSVGDLHYILNHVFLPPKLPQSNDNETRNNTGDVALCKLAYEAAASFLEHLPIQQRTQWATVIKMLKSLVDLVEVDGVFAAQGELVEKILSLEEKDALALHIRAQNAGLIIRRVGDQAVFEAFEVSPPPDDVMSIEGKLICSYPGPAIKIPLSVAQDRSFAEQLVNFLSHMDVDELDDAVATTKKAGSTVHETRGTTHPKYITELLVAILHGIGEEANIERIAKRIADEVCWSDARIPWRRSPIWLIVRVAVQTTSESRDIYKAWMLFFHSRLLQMFLERDFSSDLLHTTRVKTGRRAYKIRESAPPSLLEFVKDVVQAVQQHLEARWTKEQRLQSESPSYVPDYSEVERDTTLSLINSREYLTKVLRPDTHTDTRAPFCPSHQPRLRDRGLDTVFPDGLSKAIHADSDIALFDFEFLVRERLSDWVSGHLNDPSACRFLGLWLDQYISAATTQYMGNAEEQSLMLLTVLDLWVALDRIACHQQPLLLSYSPEIPASILDPILVRHASSLGRAAAIQLYLQQRHSNADNSSTPIFSPHITWTTFAVRYFRQSSELQAMKFAIEESASKKRAAKNAELEKLNAKHAELMQRFHRLSCTFISTTDKYGHVSTHHKPKSCSKCCLEKQAAGMRIDAHEWPLPSLVYDAEAAVFEMRCPQAFSVWRTQTYRILRDIGMAHIPGKSSKTYALKDYDGLAKWSKQGIWGRVVFASTTKSFITSHYRNVKIPAKASSVCVNNGLSYRLYDRSLGEIAHSAFSINLDRYCTLRLRENYENPYRGLQYAVAGTTHAHNSTIAAQGECPITLGIHEQLAFSNLRCGSQLQWLNIARELRTQVLTFSAEEVHTLFMQAAFQMGPLSGHGSFRAWHAELTISEFGFTLIQEAEGLLSHVEANWMEINTVKTIIYLVCRLLASATDTRVHEMAYRLLRKARMVTHRWTREILRKIQDIVDDEKQIRILQVRACEAAVTCKATYDLDSEPHLRALLSSSADVAILIECAIVIHDNVPLHLTDFPNFEMFLRRDRRLNHFLESRIAQKICLDRGALDTAIVAVWPQYNARDSCWSQLPQPNSRWVASSTKSLFDQRLQRVHYNILTGKLLIDGRSLGRLPKEIVGHPIYERILGQNILDVIPATMAGMEYASRILVQGHELFFAFRRDADIPVVRARDHTGRTFELIPHTIFAGDFPSFFSSDYVHWMDVNNGEVEFRPLDQLWQQSSVKWSLEFSPNGASRMICTVGGAVKLVDIRSKTFRRIAARVAPLESPEYLVITAGIDSQSHLLSVELPQLRLSFFLNTDDDMESSNMHGMVIDDDQSTGTLIGLSSQLILRHKEDTFASLPRSRIVLIPFGEVQYSISPSANHVCVRIDTKSQQQVKWYKYEIDTDLGLLAGSVNITSRLFLIYLHALTSHPLPDPLTSQRGTDRALEELAAAGSFSFQQLTKLDIELLRLIGSITPKREYYPKHLCNMQTTLWSPLLPVLSQHGLFDPAVSKIMQYAQSLTVFPELSCEGVEYNCSGDPALMARATRRNAIYYEGPIGPSAHLDKEYHSRDYSRYSNGAIEALNTSRLVYIWPKGLAGNHSTFSGLFATFQRWGSMKGFDPNTSLTYSRSWLDLNIPTQWLSIYDLCRQIERPQSHKFQLLFSFAALAYRIESGLLQHIRIFLALASLEGNRSLLESAPGYVSYNFSTGFEPLRDRVATTISSKLYNLGTSPAGQLHRRPGETPDAFEQRVRQNYRDTSRNKVDEVVDRLIVQWPSPDPRTPFRTDTKAWFRTENIDDVKGYFASCFHNSQLREFVSRISHVLGENITISPLTDLPTSNLRFSPRYSVPTTFLSLFPNNLRDLWLNRNVSIPSHTSSFGLKSTYDVGFAGNHEESPINTTGLTNLISQFQRNHHSALHQLYSQRLQLSIDELHGQQTPRKRTDFPPTDICYTYRQQCKSRLSDLFSRICSALSPFTPAEKILEDSGIWPSRSQRAIIQQLSASGIAHSSESAKTALITLAEAFIEYQHSQRLVGFLLRSDITNFSKEFDNASFNDIDARNNPEWLLVQIQGNFTIRPIQSHVASEMISPSLGQNIALQLNMGEGKSHVIVPLVASALANSRNLVRVVVLKPLAKQMFGHLVERLSGLVNRRIFYLPFSRDVKATPQAVKKIRNLFEECARVGGILVAQPEHILSFRLMVNERILSSDSRDFNEVAQDLQGTQRWLNQFSRDVLDESDEILHIRYQLIYTMDHQQPVDDGPDRWITTQRVFDLVCHHMRHIQEEYPNEVEIAEQYEAANRGSFPHFRLLDSSASQALVSRIADEALNGMLDSLTFVGLGSRPSLRSDILCFL</sequence>
<accession>A0A9P6CLM9</accession>
<feature type="domain" description="DUF6606" evidence="9">
    <location>
        <begin position="14"/>
        <end position="280"/>
    </location>
</feature>
<dbReference type="InterPro" id="IPR022099">
    <property type="entry name" value="DUF3638"/>
</dbReference>
<comment type="catalytic activity">
    <reaction evidence="1">
        <text>Thiol-dependent hydrolysis of ester, thioester, amide, peptide and isopeptide bonds formed by the C-terminal Gly of ubiquitin (a 76-residue protein attached to proteins as an intracellular targeting signal).</text>
        <dbReference type="EC" id="3.4.19.12"/>
    </reaction>
</comment>
<keyword evidence="4" id="KW-0833">Ubl conjugation pathway</keyword>
<keyword evidence="3" id="KW-0645">Protease</keyword>